<organism evidence="1 2">
    <name type="scientific">Brugia timori</name>
    <dbReference type="NCBI Taxonomy" id="42155"/>
    <lineage>
        <taxon>Eukaryota</taxon>
        <taxon>Metazoa</taxon>
        <taxon>Ecdysozoa</taxon>
        <taxon>Nematoda</taxon>
        <taxon>Chromadorea</taxon>
        <taxon>Rhabditida</taxon>
        <taxon>Spirurina</taxon>
        <taxon>Spiruromorpha</taxon>
        <taxon>Filarioidea</taxon>
        <taxon>Onchocercidae</taxon>
        <taxon>Brugia</taxon>
    </lineage>
</organism>
<proteinExistence type="predicted"/>
<dbReference type="EMBL" id="UZAG01019196">
    <property type="protein sequence ID" value="VDO42737.1"/>
    <property type="molecule type" value="Genomic_DNA"/>
</dbReference>
<name>A0A3P7W7T2_9BILA</name>
<evidence type="ECO:0000313" key="2">
    <source>
        <dbReference type="Proteomes" id="UP000280834"/>
    </source>
</evidence>
<dbReference type="AlphaFoldDB" id="A0A3P7W7T2"/>
<dbReference type="Proteomes" id="UP000280834">
    <property type="component" value="Unassembled WGS sequence"/>
</dbReference>
<accession>A0A3P7W7T2</accession>
<reference evidence="1 2" key="1">
    <citation type="submission" date="2018-11" db="EMBL/GenBank/DDBJ databases">
        <authorList>
            <consortium name="Pathogen Informatics"/>
        </authorList>
    </citation>
    <scope>NUCLEOTIDE SEQUENCE [LARGE SCALE GENOMIC DNA]</scope>
</reference>
<gene>
    <name evidence="1" type="ORF">BTMF_LOCUS12471</name>
</gene>
<keyword evidence="2" id="KW-1185">Reference proteome</keyword>
<sequence>MLDFLSNHIYSLDYYRLNSKQTKDHRQSIFHSHAHMSLFDFPTVRHRKLPKFHFYQS</sequence>
<evidence type="ECO:0000313" key="1">
    <source>
        <dbReference type="EMBL" id="VDO42737.1"/>
    </source>
</evidence>
<protein>
    <submittedName>
        <fullName evidence="1">Uncharacterized protein</fullName>
    </submittedName>
</protein>